<keyword evidence="2" id="KW-1185">Reference proteome</keyword>
<dbReference type="Proteomes" id="UP000680158">
    <property type="component" value="Unassembled WGS sequence"/>
</dbReference>
<reference evidence="1 2" key="1">
    <citation type="submission" date="2021-04" db="EMBL/GenBank/DDBJ databases">
        <title>novel species isolated from subtropical streams in China.</title>
        <authorList>
            <person name="Lu H."/>
        </authorList>
    </citation>
    <scope>NUCLEOTIDE SEQUENCE [LARGE SCALE GENOMIC DNA]</scope>
    <source>
        <strain evidence="1 2">BYS107W</strain>
    </source>
</reference>
<evidence type="ECO:0000313" key="1">
    <source>
        <dbReference type="EMBL" id="MBR7747875.1"/>
    </source>
</evidence>
<dbReference type="EMBL" id="JAGSPM010000009">
    <property type="protein sequence ID" value="MBR7747875.1"/>
    <property type="molecule type" value="Genomic_DNA"/>
</dbReference>
<evidence type="ECO:0000313" key="2">
    <source>
        <dbReference type="Proteomes" id="UP000680158"/>
    </source>
</evidence>
<name>A0A941I4G5_9BURK</name>
<sequence>MSTTFRFIANPLGPSDVISWFKELPLPPTMVQTERGWNLHFHEFGSLVYSIDSTINPQKSPVVIIFLPRVVRGVLWTVGEVHFLSTPLKQQFPKLHRISTAFSKWLSAMPCVYSNNCKENEFAYYLEGSVQNQDTPVFAFESGYSALQSGRYFVADSDNEYRLDTICKTLALRGVPCADV</sequence>
<comment type="caution">
    <text evidence="1">The sequence shown here is derived from an EMBL/GenBank/DDBJ whole genome shotgun (WGS) entry which is preliminary data.</text>
</comment>
<proteinExistence type="predicted"/>
<dbReference type="AlphaFoldDB" id="A0A941I4G5"/>
<gene>
    <name evidence="1" type="ORF">KDM92_14915</name>
</gene>
<protein>
    <submittedName>
        <fullName evidence="1">Uncharacterized protein</fullName>
    </submittedName>
</protein>
<accession>A0A941I4G5</accession>
<dbReference type="RefSeq" id="WP_212685240.1">
    <property type="nucleotide sequence ID" value="NZ_JAGSPM010000009.1"/>
</dbReference>
<organism evidence="1 2">
    <name type="scientific">Undibacterium baiyunense</name>
    <dbReference type="NCBI Taxonomy" id="2828731"/>
    <lineage>
        <taxon>Bacteria</taxon>
        <taxon>Pseudomonadati</taxon>
        <taxon>Pseudomonadota</taxon>
        <taxon>Betaproteobacteria</taxon>
        <taxon>Burkholderiales</taxon>
        <taxon>Oxalobacteraceae</taxon>
        <taxon>Undibacterium</taxon>
    </lineage>
</organism>